<reference evidence="2" key="1">
    <citation type="journal article" date="2023" name="Nat. Plants">
        <title>Single-cell RNA sequencing provides a high-resolution roadmap for understanding the multicellular compartmentation of specialized metabolism.</title>
        <authorList>
            <person name="Sun S."/>
            <person name="Shen X."/>
            <person name="Li Y."/>
            <person name="Li Y."/>
            <person name="Wang S."/>
            <person name="Li R."/>
            <person name="Zhang H."/>
            <person name="Shen G."/>
            <person name="Guo B."/>
            <person name="Wei J."/>
            <person name="Xu J."/>
            <person name="St-Pierre B."/>
            <person name="Chen S."/>
            <person name="Sun C."/>
        </authorList>
    </citation>
    <scope>NUCLEOTIDE SEQUENCE [LARGE SCALE GENOMIC DNA]</scope>
</reference>
<name>A0ACC0AAP2_CATRO</name>
<proteinExistence type="predicted"/>
<sequence length="104" mass="11453">MGDIFVFLTGQDDIDAAVQLLSKKAHNSRYQGLIVLPLYSGLPRADQGIVYVVDTGFSKQRFDNMISDIENMVIAQYPGLLLDKGLVGLEEFDLENASSANFLP</sequence>
<evidence type="ECO:0000313" key="1">
    <source>
        <dbReference type="EMBL" id="KAI5657254.1"/>
    </source>
</evidence>
<organism evidence="1 2">
    <name type="scientific">Catharanthus roseus</name>
    <name type="common">Madagascar periwinkle</name>
    <name type="synonym">Vinca rosea</name>
    <dbReference type="NCBI Taxonomy" id="4058"/>
    <lineage>
        <taxon>Eukaryota</taxon>
        <taxon>Viridiplantae</taxon>
        <taxon>Streptophyta</taxon>
        <taxon>Embryophyta</taxon>
        <taxon>Tracheophyta</taxon>
        <taxon>Spermatophyta</taxon>
        <taxon>Magnoliopsida</taxon>
        <taxon>eudicotyledons</taxon>
        <taxon>Gunneridae</taxon>
        <taxon>Pentapetalae</taxon>
        <taxon>asterids</taxon>
        <taxon>lamiids</taxon>
        <taxon>Gentianales</taxon>
        <taxon>Apocynaceae</taxon>
        <taxon>Rauvolfioideae</taxon>
        <taxon>Vinceae</taxon>
        <taxon>Catharanthinae</taxon>
        <taxon>Catharanthus</taxon>
    </lineage>
</organism>
<comment type="caution">
    <text evidence="1">The sequence shown here is derived from an EMBL/GenBank/DDBJ whole genome shotgun (WGS) entry which is preliminary data.</text>
</comment>
<keyword evidence="2" id="KW-1185">Reference proteome</keyword>
<protein>
    <submittedName>
        <fullName evidence="1">Uncharacterized protein</fullName>
    </submittedName>
</protein>
<accession>A0ACC0AAP2</accession>
<dbReference type="Proteomes" id="UP001060085">
    <property type="component" value="Linkage Group LG06"/>
</dbReference>
<dbReference type="EMBL" id="CM044706">
    <property type="protein sequence ID" value="KAI5657254.1"/>
    <property type="molecule type" value="Genomic_DNA"/>
</dbReference>
<gene>
    <name evidence="1" type="ORF">M9H77_26047</name>
</gene>
<evidence type="ECO:0000313" key="2">
    <source>
        <dbReference type="Proteomes" id="UP001060085"/>
    </source>
</evidence>